<evidence type="ECO:0000256" key="9">
    <source>
        <dbReference type="ARBA" id="ARBA00023136"/>
    </source>
</evidence>
<dbReference type="OrthoDB" id="310217at2759"/>
<keyword evidence="8 11" id="KW-0333">Golgi apparatus</keyword>
<evidence type="ECO:0000256" key="6">
    <source>
        <dbReference type="ARBA" id="ARBA00022892"/>
    </source>
</evidence>
<dbReference type="PIRSF" id="PIRSF016478">
    <property type="entry name" value="Coatomer_esu"/>
    <property type="match status" value="1"/>
</dbReference>
<keyword evidence="5 11" id="KW-0963">Cytoplasm</keyword>
<dbReference type="GO" id="GO:0005198">
    <property type="term" value="F:structural molecule activity"/>
    <property type="evidence" value="ECO:0007669"/>
    <property type="project" value="UniProtKB-UniRule"/>
</dbReference>
<name>A0A1E3Q9R7_LIPST</name>
<evidence type="ECO:0000256" key="5">
    <source>
        <dbReference type="ARBA" id="ARBA00022490"/>
    </source>
</evidence>
<evidence type="ECO:0000256" key="11">
    <source>
        <dbReference type="PIRNR" id="PIRNR016478"/>
    </source>
</evidence>
<comment type="function">
    <text evidence="11">The coatomer is a cytosolic protein complex that binds to dilysine motifs and reversibly associates with Golgi non-clathrin-coated vesicles, which further mediate biosynthetic protein transport from the ER, via the Golgi up to the trans Golgi network. The coatomer complex is required for budding from Golgi membranes, and is essential for the retrograde Golgi-to-ER transport of dilysine-tagged proteins.</text>
</comment>
<keyword evidence="13" id="KW-1185">Reference proteome</keyword>
<evidence type="ECO:0000256" key="10">
    <source>
        <dbReference type="ARBA" id="ARBA00023329"/>
    </source>
</evidence>
<dbReference type="STRING" id="675824.A0A1E3Q9R7"/>
<comment type="similarity">
    <text evidence="3 11">Belongs to the COPE family.</text>
</comment>
<dbReference type="Pfam" id="PF04733">
    <property type="entry name" value="Coatomer_E"/>
    <property type="match status" value="1"/>
</dbReference>
<keyword evidence="7 11" id="KW-0653">Protein transport</keyword>
<dbReference type="EMBL" id="KV454293">
    <property type="protein sequence ID" value="ODQ73892.1"/>
    <property type="molecule type" value="Genomic_DNA"/>
</dbReference>
<dbReference type="Gene3D" id="1.25.40.10">
    <property type="entry name" value="Tetratricopeptide repeat domain"/>
    <property type="match status" value="1"/>
</dbReference>
<proteinExistence type="inferred from homology"/>
<keyword evidence="9 11" id="KW-0472">Membrane</keyword>
<dbReference type="Proteomes" id="UP000094385">
    <property type="component" value="Unassembled WGS sequence"/>
</dbReference>
<dbReference type="AlphaFoldDB" id="A0A1E3Q9R7"/>
<comment type="subcellular location">
    <subcellularLocation>
        <location evidence="2">Cytoplasmic vesicle</location>
        <location evidence="2">COPI-coated vesicle membrane</location>
        <topology evidence="2">Peripheral membrane protein</topology>
        <orientation evidence="2">Cytoplasmic side</orientation>
    </subcellularLocation>
    <subcellularLocation>
        <location evidence="1">Golgi apparatus membrane</location>
        <topology evidence="1">Peripheral membrane protein</topology>
        <orientation evidence="1">Cytoplasmic side</orientation>
    </subcellularLocation>
</comment>
<evidence type="ECO:0000256" key="7">
    <source>
        <dbReference type="ARBA" id="ARBA00022927"/>
    </source>
</evidence>
<keyword evidence="6 11" id="KW-0931">ER-Golgi transport</keyword>
<evidence type="ECO:0000256" key="3">
    <source>
        <dbReference type="ARBA" id="ARBA00008827"/>
    </source>
</evidence>
<evidence type="ECO:0000313" key="13">
    <source>
        <dbReference type="Proteomes" id="UP000094385"/>
    </source>
</evidence>
<protein>
    <recommendedName>
        <fullName evidence="11">Coatomer subunit epsilon</fullName>
    </recommendedName>
</protein>
<dbReference type="GO" id="GO:0000139">
    <property type="term" value="C:Golgi membrane"/>
    <property type="evidence" value="ECO:0007669"/>
    <property type="project" value="UniProtKB-SubCell"/>
</dbReference>
<dbReference type="GO" id="GO:0030126">
    <property type="term" value="C:COPI vesicle coat"/>
    <property type="evidence" value="ECO:0007669"/>
    <property type="project" value="TreeGrafter"/>
</dbReference>
<reference evidence="12 13" key="1">
    <citation type="journal article" date="2016" name="Proc. Natl. Acad. Sci. U.S.A.">
        <title>Comparative genomics of biotechnologically important yeasts.</title>
        <authorList>
            <person name="Riley R."/>
            <person name="Haridas S."/>
            <person name="Wolfe K.H."/>
            <person name="Lopes M.R."/>
            <person name="Hittinger C.T."/>
            <person name="Goeker M."/>
            <person name="Salamov A.A."/>
            <person name="Wisecaver J.H."/>
            <person name="Long T.M."/>
            <person name="Calvey C.H."/>
            <person name="Aerts A.L."/>
            <person name="Barry K.W."/>
            <person name="Choi C."/>
            <person name="Clum A."/>
            <person name="Coughlan A.Y."/>
            <person name="Deshpande S."/>
            <person name="Douglass A.P."/>
            <person name="Hanson S.J."/>
            <person name="Klenk H.-P."/>
            <person name="LaButti K.M."/>
            <person name="Lapidus A."/>
            <person name="Lindquist E.A."/>
            <person name="Lipzen A.M."/>
            <person name="Meier-Kolthoff J.P."/>
            <person name="Ohm R.A."/>
            <person name="Otillar R.P."/>
            <person name="Pangilinan J.L."/>
            <person name="Peng Y."/>
            <person name="Rokas A."/>
            <person name="Rosa C.A."/>
            <person name="Scheuner C."/>
            <person name="Sibirny A.A."/>
            <person name="Slot J.C."/>
            <person name="Stielow J.B."/>
            <person name="Sun H."/>
            <person name="Kurtzman C.P."/>
            <person name="Blackwell M."/>
            <person name="Grigoriev I.V."/>
            <person name="Jeffries T.W."/>
        </authorList>
    </citation>
    <scope>NUCLEOTIDE SEQUENCE [LARGE SCALE GENOMIC DNA]</scope>
    <source>
        <strain evidence="12 13">NRRL Y-11557</strain>
    </source>
</reference>
<evidence type="ECO:0000256" key="1">
    <source>
        <dbReference type="ARBA" id="ARBA00004255"/>
    </source>
</evidence>
<dbReference type="GO" id="GO:0006890">
    <property type="term" value="P:retrograde vesicle-mediated transport, Golgi to endoplasmic reticulum"/>
    <property type="evidence" value="ECO:0007669"/>
    <property type="project" value="UniProtKB-UniRule"/>
</dbReference>
<evidence type="ECO:0000256" key="8">
    <source>
        <dbReference type="ARBA" id="ARBA00023034"/>
    </source>
</evidence>
<dbReference type="GO" id="GO:0015031">
    <property type="term" value="P:protein transport"/>
    <property type="evidence" value="ECO:0007669"/>
    <property type="project" value="UniProtKB-UniRule"/>
</dbReference>
<gene>
    <name evidence="12" type="ORF">LIPSTDRAFT_3111</name>
</gene>
<dbReference type="PANTHER" id="PTHR10805:SF0">
    <property type="entry name" value="COATOMER SUBUNIT EPSILON"/>
    <property type="match status" value="1"/>
</dbReference>
<organism evidence="12 13">
    <name type="scientific">Lipomyces starkeyi NRRL Y-11557</name>
    <dbReference type="NCBI Taxonomy" id="675824"/>
    <lineage>
        <taxon>Eukaryota</taxon>
        <taxon>Fungi</taxon>
        <taxon>Dikarya</taxon>
        <taxon>Ascomycota</taxon>
        <taxon>Saccharomycotina</taxon>
        <taxon>Lipomycetes</taxon>
        <taxon>Lipomycetales</taxon>
        <taxon>Lipomycetaceae</taxon>
        <taxon>Lipomyces</taxon>
    </lineage>
</organism>
<dbReference type="GO" id="GO:0006888">
    <property type="term" value="P:endoplasmic reticulum to Golgi vesicle-mediated transport"/>
    <property type="evidence" value="ECO:0007669"/>
    <property type="project" value="TreeGrafter"/>
</dbReference>
<dbReference type="GO" id="GO:0006891">
    <property type="term" value="P:intra-Golgi vesicle-mediated transport"/>
    <property type="evidence" value="ECO:0007669"/>
    <property type="project" value="TreeGrafter"/>
</dbReference>
<keyword evidence="4 11" id="KW-0813">Transport</keyword>
<evidence type="ECO:0000256" key="2">
    <source>
        <dbReference type="ARBA" id="ARBA00004347"/>
    </source>
</evidence>
<dbReference type="SUPFAM" id="SSF48452">
    <property type="entry name" value="TPR-like"/>
    <property type="match status" value="1"/>
</dbReference>
<dbReference type="PANTHER" id="PTHR10805">
    <property type="entry name" value="COATOMER SUBUNIT EPSILON"/>
    <property type="match status" value="1"/>
</dbReference>
<accession>A0A1E3Q9R7</accession>
<dbReference type="InterPro" id="IPR006822">
    <property type="entry name" value="Coatomer_esu"/>
</dbReference>
<sequence>MDDPAEIRLVVCNTRKLFAIHNLFYQGAYKEVLEQSLAGYSDSAITQARVYHYRAQIALGSPEQVVAELDDTEGNAALAAVKALALYKAGETESSLELVGELLETSSDDATVQVLGAIVLYLVGNVEDALSLLSKHEGNLAAVALIVQIRLVQNKLDLASKEVQLAKKWGQDNLLVNLSEAWVDLHLGGEKYQEAFYIYEELAQTPSTSNARTFVGQAIADIQLGRLEEAEDAINSALERDSTSPDVLVNAIILYILLGRDYSQSLEALQSVDAENPFLTDLEEKSTLFDTCAAEYASLIVE</sequence>
<keyword evidence="10 11" id="KW-0968">Cytoplasmic vesicle</keyword>
<evidence type="ECO:0000313" key="12">
    <source>
        <dbReference type="EMBL" id="ODQ73892.1"/>
    </source>
</evidence>
<evidence type="ECO:0000256" key="4">
    <source>
        <dbReference type="ARBA" id="ARBA00022448"/>
    </source>
</evidence>
<dbReference type="InterPro" id="IPR011990">
    <property type="entry name" value="TPR-like_helical_dom_sf"/>
</dbReference>